<name>A7SPI0_NEMVE</name>
<feature type="chain" id="PRO_5002715396" evidence="1">
    <location>
        <begin position="24"/>
        <end position="150"/>
    </location>
</feature>
<keyword evidence="1" id="KW-0732">Signal</keyword>
<dbReference type="AlphaFoldDB" id="A7SPI0"/>
<protein>
    <submittedName>
        <fullName evidence="2">Uncharacterized protein</fullName>
    </submittedName>
</protein>
<reference evidence="2 3" key="1">
    <citation type="journal article" date="2007" name="Science">
        <title>Sea anemone genome reveals ancestral eumetazoan gene repertoire and genomic organization.</title>
        <authorList>
            <person name="Putnam N.H."/>
            <person name="Srivastava M."/>
            <person name="Hellsten U."/>
            <person name="Dirks B."/>
            <person name="Chapman J."/>
            <person name="Salamov A."/>
            <person name="Terry A."/>
            <person name="Shapiro H."/>
            <person name="Lindquist E."/>
            <person name="Kapitonov V.V."/>
            <person name="Jurka J."/>
            <person name="Genikhovich G."/>
            <person name="Grigoriev I.V."/>
            <person name="Lucas S.M."/>
            <person name="Steele R.E."/>
            <person name="Finnerty J.R."/>
            <person name="Technau U."/>
            <person name="Martindale M.Q."/>
            <person name="Rokhsar D.S."/>
        </authorList>
    </citation>
    <scope>NUCLEOTIDE SEQUENCE [LARGE SCALE GENOMIC DNA]</scope>
    <source>
        <strain evidence="3">CH2 X CH6</strain>
    </source>
</reference>
<proteinExistence type="predicted"/>
<evidence type="ECO:0000313" key="2">
    <source>
        <dbReference type="EMBL" id="EDO34394.1"/>
    </source>
</evidence>
<accession>A7SPI0</accession>
<sequence length="150" mass="16680">MRCQAVSGTSWLLVLRSLSLGSGSPAIACSYCTLLCKNLKSLFSTSWFTEKYALLHIFIFFKSQHNGSLLSVFLPEARAGNISVERDWVRSVRKIPADSKPNYGIQNLDSCLQKINGNKLELVGPMPDSYLKEIGQNMHSKALVRKQLAS</sequence>
<keyword evidence="3" id="KW-1185">Reference proteome</keyword>
<dbReference type="EMBL" id="DS469733">
    <property type="protein sequence ID" value="EDO34394.1"/>
    <property type="molecule type" value="Genomic_DNA"/>
</dbReference>
<dbReference type="Proteomes" id="UP000001593">
    <property type="component" value="Unassembled WGS sequence"/>
</dbReference>
<evidence type="ECO:0000256" key="1">
    <source>
        <dbReference type="SAM" id="SignalP"/>
    </source>
</evidence>
<gene>
    <name evidence="2" type="ORF">NEMVEDRAFT_v1g233437</name>
</gene>
<dbReference type="InParanoid" id="A7SPI0"/>
<organism evidence="2 3">
    <name type="scientific">Nematostella vectensis</name>
    <name type="common">Starlet sea anemone</name>
    <dbReference type="NCBI Taxonomy" id="45351"/>
    <lineage>
        <taxon>Eukaryota</taxon>
        <taxon>Metazoa</taxon>
        <taxon>Cnidaria</taxon>
        <taxon>Anthozoa</taxon>
        <taxon>Hexacorallia</taxon>
        <taxon>Actiniaria</taxon>
        <taxon>Edwardsiidae</taxon>
        <taxon>Nematostella</taxon>
    </lineage>
</organism>
<evidence type="ECO:0000313" key="3">
    <source>
        <dbReference type="Proteomes" id="UP000001593"/>
    </source>
</evidence>
<dbReference type="HOGENOM" id="CLU_1742722_0_0_1"/>
<feature type="signal peptide" evidence="1">
    <location>
        <begin position="1"/>
        <end position="23"/>
    </location>
</feature>